<feature type="compositionally biased region" description="Basic and acidic residues" evidence="1">
    <location>
        <begin position="187"/>
        <end position="196"/>
    </location>
</feature>
<dbReference type="CDD" id="cd02846">
    <property type="entry name" value="PAZ_argonaute_like"/>
    <property type="match status" value="1"/>
</dbReference>
<dbReference type="Gene3D" id="2.170.260.10">
    <property type="entry name" value="paz domain"/>
    <property type="match status" value="1"/>
</dbReference>
<name>A0A2U1NSJ6_ARTAN</name>
<dbReference type="AlphaFoldDB" id="A0A2U1NSJ6"/>
<feature type="domain" description="PAZ" evidence="2">
    <location>
        <begin position="1"/>
        <end position="65"/>
    </location>
</feature>
<feature type="region of interest" description="Disordered" evidence="1">
    <location>
        <begin position="183"/>
        <end position="202"/>
    </location>
</feature>
<dbReference type="STRING" id="35608.A0A2U1NSJ6"/>
<dbReference type="EMBL" id="PKPP01002263">
    <property type="protein sequence ID" value="PWA76482.1"/>
    <property type="molecule type" value="Genomic_DNA"/>
</dbReference>
<dbReference type="SUPFAM" id="SSF101690">
    <property type="entry name" value="PAZ domain"/>
    <property type="match status" value="1"/>
</dbReference>
<organism evidence="3 4">
    <name type="scientific">Artemisia annua</name>
    <name type="common">Sweet wormwood</name>
    <dbReference type="NCBI Taxonomy" id="35608"/>
    <lineage>
        <taxon>Eukaryota</taxon>
        <taxon>Viridiplantae</taxon>
        <taxon>Streptophyta</taxon>
        <taxon>Embryophyta</taxon>
        <taxon>Tracheophyta</taxon>
        <taxon>Spermatophyta</taxon>
        <taxon>Magnoliopsida</taxon>
        <taxon>eudicotyledons</taxon>
        <taxon>Gunneridae</taxon>
        <taxon>Pentapetalae</taxon>
        <taxon>asterids</taxon>
        <taxon>campanulids</taxon>
        <taxon>Asterales</taxon>
        <taxon>Asteraceae</taxon>
        <taxon>Asteroideae</taxon>
        <taxon>Anthemideae</taxon>
        <taxon>Artemisiinae</taxon>
        <taxon>Artemisia</taxon>
    </lineage>
</organism>
<dbReference type="PROSITE" id="PS50821">
    <property type="entry name" value="PAZ"/>
    <property type="match status" value="1"/>
</dbReference>
<dbReference type="Proteomes" id="UP000245207">
    <property type="component" value="Unassembled WGS sequence"/>
</dbReference>
<comment type="caution">
    <text evidence="3">The sequence shown here is derived from an EMBL/GenBank/DDBJ whole genome shotgun (WGS) entry which is preliminary data.</text>
</comment>
<dbReference type="OrthoDB" id="10252740at2759"/>
<dbReference type="InterPro" id="IPR036085">
    <property type="entry name" value="PAZ_dom_sf"/>
</dbReference>
<protein>
    <submittedName>
        <fullName evidence="3">ARGONAUTE 1</fullName>
    </submittedName>
</protein>
<evidence type="ECO:0000313" key="4">
    <source>
        <dbReference type="Proteomes" id="UP000245207"/>
    </source>
</evidence>
<accession>A0A2U1NSJ6</accession>
<dbReference type="GO" id="GO:0003723">
    <property type="term" value="F:RNA binding"/>
    <property type="evidence" value="ECO:0007669"/>
    <property type="project" value="InterPro"/>
</dbReference>
<evidence type="ECO:0000259" key="2">
    <source>
        <dbReference type="PROSITE" id="PS50821"/>
    </source>
</evidence>
<proteinExistence type="predicted"/>
<evidence type="ECO:0000256" key="1">
    <source>
        <dbReference type="SAM" id="MobiDB-lite"/>
    </source>
</evidence>
<gene>
    <name evidence="3" type="ORF">CTI12_AA234550</name>
</gene>
<keyword evidence="4" id="KW-1185">Reference proteome</keyword>
<sequence>MSSTAFIEPLRVIDFPVDERGTMKSVVEYFGETYGFLIQHVQWPCLQVGISYTNADVIAALTLVNKSPPVLAFNVIISGLHEVASVQCHRDTHFWVYADVYHEEEGQKEYQGKYLGKGRYRKGRIASIHEVVADDMPISNSLDNLPMNRIPFTYAMSIITQCLLNSKRASRSTTDVLSIDKGKRKVHDVEEPHVDSPRGSYNDNGHPVAYGIQDAFEWVSATTHPYYACNTDYPKVLSLCTNSPCDNRDSPALHADTNCAPPPSIVELDPTNTGFRNTRVHQGSLAVLVGNFLLLNSYQSVFTSMPFNEAEGERFVDEVGTSNWTADWVRKLLIQYCLCCFECEFVQWLVSRGVLRERVQVGRMTLCGLGLQLRTKEHY</sequence>
<reference evidence="3 4" key="1">
    <citation type="journal article" date="2018" name="Mol. Plant">
        <title>The genome of Artemisia annua provides insight into the evolution of Asteraceae family and artemisinin biosynthesis.</title>
        <authorList>
            <person name="Shen Q."/>
            <person name="Zhang L."/>
            <person name="Liao Z."/>
            <person name="Wang S."/>
            <person name="Yan T."/>
            <person name="Shi P."/>
            <person name="Liu M."/>
            <person name="Fu X."/>
            <person name="Pan Q."/>
            <person name="Wang Y."/>
            <person name="Lv Z."/>
            <person name="Lu X."/>
            <person name="Zhang F."/>
            <person name="Jiang W."/>
            <person name="Ma Y."/>
            <person name="Chen M."/>
            <person name="Hao X."/>
            <person name="Li L."/>
            <person name="Tang Y."/>
            <person name="Lv G."/>
            <person name="Zhou Y."/>
            <person name="Sun X."/>
            <person name="Brodelius P.E."/>
            <person name="Rose J.K.C."/>
            <person name="Tang K."/>
        </authorList>
    </citation>
    <scope>NUCLEOTIDE SEQUENCE [LARGE SCALE GENOMIC DNA]</scope>
    <source>
        <strain evidence="4">cv. Huhao1</strain>
        <tissue evidence="3">Leaf</tissue>
    </source>
</reference>
<evidence type="ECO:0000313" key="3">
    <source>
        <dbReference type="EMBL" id="PWA76482.1"/>
    </source>
</evidence>
<dbReference type="InterPro" id="IPR003100">
    <property type="entry name" value="PAZ_dom"/>
</dbReference>